<protein>
    <submittedName>
        <fullName evidence="2">Uncharacterized protein LOC113859391</fullName>
    </submittedName>
</protein>
<evidence type="ECO:0000313" key="2">
    <source>
        <dbReference type="RefSeq" id="XP_027347981.1"/>
    </source>
</evidence>
<dbReference type="AlphaFoldDB" id="A0A8B8KVK5"/>
<reference evidence="1" key="1">
    <citation type="journal article" date="2019" name="Toxins">
        <title>Detection of Abrin-Like and Prepropulchellin-Like Toxin Genes and Transcripts Using Whole Genome Sequencing and Full-Length Transcript Sequencing of Abrus precatorius.</title>
        <authorList>
            <person name="Hovde B.T."/>
            <person name="Daligault H.E."/>
            <person name="Hanschen E.R."/>
            <person name="Kunde Y.A."/>
            <person name="Johnson M.B."/>
            <person name="Starkenburg S.R."/>
            <person name="Johnson S.L."/>
        </authorList>
    </citation>
    <scope>NUCLEOTIDE SEQUENCE [LARGE SCALE GENOMIC DNA]</scope>
</reference>
<dbReference type="PANTHER" id="PTHR15503:SF45">
    <property type="entry name" value="RNA-DIRECTED DNA POLYMERASE HOMOLOG"/>
    <property type="match status" value="1"/>
</dbReference>
<dbReference type="CDD" id="cd00303">
    <property type="entry name" value="retropepsin_like"/>
    <property type="match status" value="1"/>
</dbReference>
<dbReference type="OrthoDB" id="1749844at2759"/>
<accession>A0A8B8KVK5</accession>
<evidence type="ECO:0000313" key="1">
    <source>
        <dbReference type="Proteomes" id="UP000694853"/>
    </source>
</evidence>
<dbReference type="Gene3D" id="2.40.70.10">
    <property type="entry name" value="Acid Proteases"/>
    <property type="match status" value="1"/>
</dbReference>
<organism evidence="1 2">
    <name type="scientific">Abrus precatorius</name>
    <name type="common">Indian licorice</name>
    <name type="synonym">Glycine abrus</name>
    <dbReference type="NCBI Taxonomy" id="3816"/>
    <lineage>
        <taxon>Eukaryota</taxon>
        <taxon>Viridiplantae</taxon>
        <taxon>Streptophyta</taxon>
        <taxon>Embryophyta</taxon>
        <taxon>Tracheophyta</taxon>
        <taxon>Spermatophyta</taxon>
        <taxon>Magnoliopsida</taxon>
        <taxon>eudicotyledons</taxon>
        <taxon>Gunneridae</taxon>
        <taxon>Pentapetalae</taxon>
        <taxon>rosids</taxon>
        <taxon>fabids</taxon>
        <taxon>Fabales</taxon>
        <taxon>Fabaceae</taxon>
        <taxon>Papilionoideae</taxon>
        <taxon>50 kb inversion clade</taxon>
        <taxon>NPAAA clade</taxon>
        <taxon>indigoferoid/millettioid clade</taxon>
        <taxon>Abreae</taxon>
        <taxon>Abrus</taxon>
    </lineage>
</organism>
<proteinExistence type="predicted"/>
<dbReference type="InterPro" id="IPR032567">
    <property type="entry name" value="RTL1-rel"/>
</dbReference>
<dbReference type="KEGG" id="aprc:113859391"/>
<dbReference type="GeneID" id="113859391"/>
<dbReference type="PANTHER" id="PTHR15503">
    <property type="entry name" value="LDOC1 RELATED"/>
    <property type="match status" value="1"/>
</dbReference>
<dbReference type="Pfam" id="PF08284">
    <property type="entry name" value="RVP_2"/>
    <property type="match status" value="1"/>
</dbReference>
<name>A0A8B8KVK5_ABRPR</name>
<sequence>MGPSTGPKPNIPRSVLAMSGTEASQSKELIRDKCVIKGKLLDVLFDSSATHSFISMDCMKCLNLYMTELSCNVVVITSTVKLAVTSWVCLGCFVMVHGRDFKVDLICLPLSQLDVILGMDWLAANHVLLDYREKSLIFGMSMSEIPRLLNQNVWENTVNVRVFMVMFSLEVESRMELEYIPVVRDILEVFPKDVSELPPEREIEFMIDLIPRASLISVAPFRMSLVELAKVKKQVEDLLQK</sequence>
<dbReference type="Proteomes" id="UP000694853">
    <property type="component" value="Unplaced"/>
</dbReference>
<dbReference type="SUPFAM" id="SSF50630">
    <property type="entry name" value="Acid proteases"/>
    <property type="match status" value="1"/>
</dbReference>
<keyword evidence="1" id="KW-1185">Reference proteome</keyword>
<dbReference type="InterPro" id="IPR021109">
    <property type="entry name" value="Peptidase_aspartic_dom_sf"/>
</dbReference>
<gene>
    <name evidence="2" type="primary">LOC113859391</name>
</gene>
<dbReference type="RefSeq" id="XP_027347981.1">
    <property type="nucleotide sequence ID" value="XM_027492180.1"/>
</dbReference>
<reference evidence="2" key="2">
    <citation type="submission" date="2025-08" db="UniProtKB">
        <authorList>
            <consortium name="RefSeq"/>
        </authorList>
    </citation>
    <scope>IDENTIFICATION</scope>
    <source>
        <tissue evidence="2">Young leaves</tissue>
    </source>
</reference>